<keyword evidence="1" id="KW-0812">Transmembrane</keyword>
<keyword evidence="1" id="KW-0472">Membrane</keyword>
<organism evidence="2 3">
    <name type="scientific">Tianweitania populi</name>
    <dbReference type="NCBI Taxonomy" id="1607949"/>
    <lineage>
        <taxon>Bacteria</taxon>
        <taxon>Pseudomonadati</taxon>
        <taxon>Pseudomonadota</taxon>
        <taxon>Alphaproteobacteria</taxon>
        <taxon>Hyphomicrobiales</taxon>
        <taxon>Phyllobacteriaceae</taxon>
        <taxon>Tianweitania</taxon>
    </lineage>
</organism>
<dbReference type="RefSeq" id="WP_189504108.1">
    <property type="nucleotide sequence ID" value="NZ_BMZQ01000002.1"/>
</dbReference>
<dbReference type="Proteomes" id="UP000630142">
    <property type="component" value="Unassembled WGS sequence"/>
</dbReference>
<keyword evidence="3" id="KW-1185">Reference proteome</keyword>
<feature type="transmembrane region" description="Helical" evidence="1">
    <location>
        <begin position="46"/>
        <end position="68"/>
    </location>
</feature>
<gene>
    <name evidence="2" type="ORF">GCM10016234_23820</name>
</gene>
<protein>
    <submittedName>
        <fullName evidence="2">Uncharacterized protein</fullName>
    </submittedName>
</protein>
<dbReference type="EMBL" id="BMZQ01000002">
    <property type="protein sequence ID" value="GHD16109.1"/>
    <property type="molecule type" value="Genomic_DNA"/>
</dbReference>
<dbReference type="AlphaFoldDB" id="A0A8J3GL79"/>
<comment type="caution">
    <text evidence="2">The sequence shown here is derived from an EMBL/GenBank/DDBJ whole genome shotgun (WGS) entry which is preliminary data.</text>
</comment>
<accession>A0A8J3GL79</accession>
<feature type="transmembrane region" description="Helical" evidence="1">
    <location>
        <begin position="88"/>
        <end position="109"/>
    </location>
</feature>
<evidence type="ECO:0000313" key="2">
    <source>
        <dbReference type="EMBL" id="GHD16109.1"/>
    </source>
</evidence>
<keyword evidence="1" id="KW-1133">Transmembrane helix</keyword>
<reference evidence="2" key="2">
    <citation type="submission" date="2020-09" db="EMBL/GenBank/DDBJ databases">
        <authorList>
            <person name="Sun Q."/>
            <person name="Kim S."/>
        </authorList>
    </citation>
    <scope>NUCLEOTIDE SEQUENCE</scope>
    <source>
        <strain evidence="2">KCTC 42249</strain>
    </source>
</reference>
<reference evidence="2" key="1">
    <citation type="journal article" date="2014" name="Int. J. Syst. Evol. Microbiol.">
        <title>Complete genome sequence of Corynebacterium casei LMG S-19264T (=DSM 44701T), isolated from a smear-ripened cheese.</title>
        <authorList>
            <consortium name="US DOE Joint Genome Institute (JGI-PGF)"/>
            <person name="Walter F."/>
            <person name="Albersmeier A."/>
            <person name="Kalinowski J."/>
            <person name="Ruckert C."/>
        </authorList>
    </citation>
    <scope>NUCLEOTIDE SEQUENCE</scope>
    <source>
        <strain evidence="2">KCTC 42249</strain>
    </source>
</reference>
<name>A0A8J3GL79_9HYPH</name>
<proteinExistence type="predicted"/>
<sequence length="117" mass="13016">MDWLFLIQFLLEPLLGYAFYAVACVPFVVWAGMATRRSTAARTSGYPGHAVTFWFLFLPVVLFATGLIRGFDVRDPATPYIDDEWGQVLTLLTVPALAWLVGYVIGAIVGSSERERV</sequence>
<feature type="transmembrane region" description="Helical" evidence="1">
    <location>
        <begin position="14"/>
        <end position="34"/>
    </location>
</feature>
<evidence type="ECO:0000256" key="1">
    <source>
        <dbReference type="SAM" id="Phobius"/>
    </source>
</evidence>
<evidence type="ECO:0000313" key="3">
    <source>
        <dbReference type="Proteomes" id="UP000630142"/>
    </source>
</evidence>